<feature type="transmembrane region" description="Helical" evidence="9">
    <location>
        <begin position="262"/>
        <end position="283"/>
    </location>
</feature>
<comment type="similarity">
    <text evidence="8">Belongs to the binding-protein-dependent transport system permease family. LivHM subfamily.</text>
</comment>
<evidence type="ECO:0000256" key="2">
    <source>
        <dbReference type="ARBA" id="ARBA00022448"/>
    </source>
</evidence>
<dbReference type="Proteomes" id="UP000035444">
    <property type="component" value="Unassembled WGS sequence"/>
</dbReference>
<feature type="transmembrane region" description="Helical" evidence="9">
    <location>
        <begin position="93"/>
        <end position="116"/>
    </location>
</feature>
<keyword evidence="3" id="KW-1003">Cell membrane</keyword>
<dbReference type="GO" id="GO:0006865">
    <property type="term" value="P:amino acid transport"/>
    <property type="evidence" value="ECO:0007669"/>
    <property type="project" value="UniProtKB-KW"/>
</dbReference>
<evidence type="ECO:0000313" key="10">
    <source>
        <dbReference type="EMBL" id="KLN61198.1"/>
    </source>
</evidence>
<feature type="transmembrane region" description="Helical" evidence="9">
    <location>
        <begin position="190"/>
        <end position="214"/>
    </location>
</feature>
<dbReference type="AlphaFoldDB" id="A0A0H2MFR3"/>
<feature type="transmembrane region" description="Helical" evidence="9">
    <location>
        <begin position="37"/>
        <end position="57"/>
    </location>
</feature>
<name>A0A0H2MFR3_9PROT</name>
<feature type="transmembrane region" description="Helical" evidence="9">
    <location>
        <begin position="142"/>
        <end position="161"/>
    </location>
</feature>
<dbReference type="Pfam" id="PF02653">
    <property type="entry name" value="BPD_transp_2"/>
    <property type="match status" value="1"/>
</dbReference>
<keyword evidence="2" id="KW-0813">Transport</keyword>
<evidence type="ECO:0000313" key="11">
    <source>
        <dbReference type="Proteomes" id="UP000035444"/>
    </source>
</evidence>
<evidence type="ECO:0000256" key="7">
    <source>
        <dbReference type="ARBA" id="ARBA00023136"/>
    </source>
</evidence>
<feature type="transmembrane region" description="Helical" evidence="9">
    <location>
        <begin position="63"/>
        <end position="86"/>
    </location>
</feature>
<sequence>MNWDLLFQLMINGIIVGLLYGVVAMCFVLIYKSTQVVNFAQGEFLVLGAWVCWFFVMKWQLPFVLAFIFAMGFMTIFGILVQMVILRPLIGEPIISVIMVTIGLSIFMQALMNWVFGNSAERFPSVFGDETVSIGGLQVETAYLMSLVLSLFVMGLFYYFFKFSRYGLAMRATAFNQQVAQSLGISVKQVFAMAWAISALVSCIAGVVLGLVNAVSNSLAIIGIKVFPAVIVGGLDSIVGAVIGGVIIGLLENLAEFFDGQFFHIGNMYTVAPFYVLIIILMIRPYGLFGTKDIERI</sequence>
<dbReference type="InterPro" id="IPR052157">
    <property type="entry name" value="BCAA_transport_permease"/>
</dbReference>
<dbReference type="GO" id="GO:0005886">
    <property type="term" value="C:plasma membrane"/>
    <property type="evidence" value="ECO:0007669"/>
    <property type="project" value="UniProtKB-SubCell"/>
</dbReference>
<comment type="subcellular location">
    <subcellularLocation>
        <location evidence="1">Cell membrane</location>
        <topology evidence="1">Multi-pass membrane protein</topology>
    </subcellularLocation>
</comment>
<protein>
    <submittedName>
        <fullName evidence="10">ABC transporter permease</fullName>
    </submittedName>
</protein>
<keyword evidence="7 9" id="KW-0472">Membrane</keyword>
<dbReference type="EMBL" id="LAQL01000005">
    <property type="protein sequence ID" value="KLN61198.1"/>
    <property type="molecule type" value="Genomic_DNA"/>
</dbReference>
<keyword evidence="5" id="KW-0029">Amino-acid transport</keyword>
<evidence type="ECO:0000256" key="4">
    <source>
        <dbReference type="ARBA" id="ARBA00022692"/>
    </source>
</evidence>
<evidence type="ECO:0000256" key="3">
    <source>
        <dbReference type="ARBA" id="ARBA00022475"/>
    </source>
</evidence>
<evidence type="ECO:0000256" key="5">
    <source>
        <dbReference type="ARBA" id="ARBA00022970"/>
    </source>
</evidence>
<dbReference type="PANTHER" id="PTHR11795">
    <property type="entry name" value="BRANCHED-CHAIN AMINO ACID TRANSPORT SYSTEM PERMEASE PROTEIN LIVH"/>
    <property type="match status" value="1"/>
</dbReference>
<dbReference type="CDD" id="cd06582">
    <property type="entry name" value="TM_PBP1_LivH_like"/>
    <property type="match status" value="1"/>
</dbReference>
<dbReference type="STRING" id="1489064.WH96_08570"/>
<dbReference type="GO" id="GO:0022857">
    <property type="term" value="F:transmembrane transporter activity"/>
    <property type="evidence" value="ECO:0007669"/>
    <property type="project" value="InterPro"/>
</dbReference>
<keyword evidence="4 9" id="KW-0812">Transmembrane</keyword>
<dbReference type="PATRIC" id="fig|1489064.4.peg.2981"/>
<reference evidence="10 11" key="1">
    <citation type="submission" date="2015-03" db="EMBL/GenBank/DDBJ databases">
        <title>Genome Sequence of Kiloniella spongiae MEBiC09566, isolated from a marine sponge.</title>
        <authorList>
            <person name="Shao Z."/>
            <person name="Wang L."/>
            <person name="Li X."/>
        </authorList>
    </citation>
    <scope>NUCLEOTIDE SEQUENCE [LARGE SCALE GENOMIC DNA]</scope>
    <source>
        <strain evidence="10 11">MEBiC09566</strain>
    </source>
</reference>
<dbReference type="PANTHER" id="PTHR11795:SF451">
    <property type="entry name" value="ABC TRANSPORTER PERMEASE PROTEIN"/>
    <property type="match status" value="1"/>
</dbReference>
<keyword evidence="11" id="KW-1185">Reference proteome</keyword>
<dbReference type="OrthoDB" id="9779023at2"/>
<comment type="caution">
    <text evidence="10">The sequence shown here is derived from an EMBL/GenBank/DDBJ whole genome shotgun (WGS) entry which is preliminary data.</text>
</comment>
<feature type="transmembrane region" description="Helical" evidence="9">
    <location>
        <begin position="6"/>
        <end position="30"/>
    </location>
</feature>
<dbReference type="RefSeq" id="WP_047763747.1">
    <property type="nucleotide sequence ID" value="NZ_LAQL01000005.1"/>
</dbReference>
<evidence type="ECO:0000256" key="8">
    <source>
        <dbReference type="ARBA" id="ARBA00037998"/>
    </source>
</evidence>
<gene>
    <name evidence="10" type="ORF">WH96_08570</name>
</gene>
<evidence type="ECO:0000256" key="9">
    <source>
        <dbReference type="SAM" id="Phobius"/>
    </source>
</evidence>
<organism evidence="10 11">
    <name type="scientific">Kiloniella spongiae</name>
    <dbReference type="NCBI Taxonomy" id="1489064"/>
    <lineage>
        <taxon>Bacteria</taxon>
        <taxon>Pseudomonadati</taxon>
        <taxon>Pseudomonadota</taxon>
        <taxon>Alphaproteobacteria</taxon>
        <taxon>Rhodospirillales</taxon>
        <taxon>Kiloniellaceae</taxon>
        <taxon>Kiloniella</taxon>
    </lineage>
</organism>
<evidence type="ECO:0000256" key="6">
    <source>
        <dbReference type="ARBA" id="ARBA00022989"/>
    </source>
</evidence>
<keyword evidence="6 9" id="KW-1133">Transmembrane helix</keyword>
<dbReference type="InterPro" id="IPR001851">
    <property type="entry name" value="ABC_transp_permease"/>
</dbReference>
<proteinExistence type="inferred from homology"/>
<evidence type="ECO:0000256" key="1">
    <source>
        <dbReference type="ARBA" id="ARBA00004651"/>
    </source>
</evidence>
<feature type="transmembrane region" description="Helical" evidence="9">
    <location>
        <begin position="226"/>
        <end position="250"/>
    </location>
</feature>
<accession>A0A0H2MFR3</accession>